<evidence type="ECO:0000313" key="1">
    <source>
        <dbReference type="EMBL" id="KFM82951.1"/>
    </source>
</evidence>
<keyword evidence="2" id="KW-1185">Reference proteome</keyword>
<gene>
    <name evidence="1" type="ORF">X975_04714</name>
</gene>
<name>A0A087V012_STEMI</name>
<sequence>MAEGIPEIDYVSDCSDSETCSSSCCSRSDGEHELPWLERVGAKGDLFYVELHCSVNSFSSNLSSTPLEAADANAARKVKSRLNTTEKFKKLMKRRKKIVQKSISLLKSNKFRTNSSDNISFDSLPVPFRDIYVDIGSSRQITGHNVTLAEELLGLELGIEDEKSAIFKDNR</sequence>
<protein>
    <submittedName>
        <fullName evidence="1">Uncharacterized protein</fullName>
    </submittedName>
</protein>
<feature type="non-terminal residue" evidence="1">
    <location>
        <position position="171"/>
    </location>
</feature>
<dbReference type="Proteomes" id="UP000054359">
    <property type="component" value="Unassembled WGS sequence"/>
</dbReference>
<dbReference type="OrthoDB" id="10263272at2759"/>
<dbReference type="AlphaFoldDB" id="A0A087V012"/>
<evidence type="ECO:0000313" key="2">
    <source>
        <dbReference type="Proteomes" id="UP000054359"/>
    </source>
</evidence>
<accession>A0A087V012</accession>
<reference evidence="1 2" key="1">
    <citation type="submission" date="2013-11" db="EMBL/GenBank/DDBJ databases">
        <title>Genome sequencing of Stegodyphus mimosarum.</title>
        <authorList>
            <person name="Bechsgaard J."/>
        </authorList>
    </citation>
    <scope>NUCLEOTIDE SEQUENCE [LARGE SCALE GENOMIC DNA]</scope>
</reference>
<organism evidence="1 2">
    <name type="scientific">Stegodyphus mimosarum</name>
    <name type="common">African social velvet spider</name>
    <dbReference type="NCBI Taxonomy" id="407821"/>
    <lineage>
        <taxon>Eukaryota</taxon>
        <taxon>Metazoa</taxon>
        <taxon>Ecdysozoa</taxon>
        <taxon>Arthropoda</taxon>
        <taxon>Chelicerata</taxon>
        <taxon>Arachnida</taxon>
        <taxon>Araneae</taxon>
        <taxon>Araneomorphae</taxon>
        <taxon>Entelegynae</taxon>
        <taxon>Eresoidea</taxon>
        <taxon>Eresidae</taxon>
        <taxon>Stegodyphus</taxon>
    </lineage>
</organism>
<proteinExistence type="predicted"/>
<dbReference type="EMBL" id="KK122537">
    <property type="protein sequence ID" value="KFM82951.1"/>
    <property type="molecule type" value="Genomic_DNA"/>
</dbReference>